<dbReference type="Pfam" id="PF16344">
    <property type="entry name" value="FecR_C"/>
    <property type="match status" value="1"/>
</dbReference>
<feature type="domain" description="FecR protein" evidence="2">
    <location>
        <begin position="151"/>
        <end position="235"/>
    </location>
</feature>
<dbReference type="Gene3D" id="3.55.50.30">
    <property type="match status" value="1"/>
</dbReference>
<dbReference type="Gene3D" id="2.60.120.1440">
    <property type="match status" value="1"/>
</dbReference>
<evidence type="ECO:0000256" key="1">
    <source>
        <dbReference type="SAM" id="Phobius"/>
    </source>
</evidence>
<accession>A0A9X3BA61</accession>
<name>A0A9X3BA61_9BACT</name>
<protein>
    <submittedName>
        <fullName evidence="4">FecR family protein</fullName>
    </submittedName>
</protein>
<dbReference type="AlphaFoldDB" id="A0A9X3BA61"/>
<evidence type="ECO:0000259" key="3">
    <source>
        <dbReference type="Pfam" id="PF16344"/>
    </source>
</evidence>
<comment type="caution">
    <text evidence="4">The sequence shown here is derived from an EMBL/GenBank/DDBJ whole genome shotgun (WGS) entry which is preliminary data.</text>
</comment>
<dbReference type="EMBL" id="JAOTIF010000030">
    <property type="protein sequence ID" value="MCU7552231.1"/>
    <property type="molecule type" value="Genomic_DNA"/>
</dbReference>
<dbReference type="PANTHER" id="PTHR30273:SF2">
    <property type="entry name" value="PROTEIN FECR"/>
    <property type="match status" value="1"/>
</dbReference>
<dbReference type="InterPro" id="IPR012373">
    <property type="entry name" value="Ferrdict_sens_TM"/>
</dbReference>
<evidence type="ECO:0000313" key="5">
    <source>
        <dbReference type="Proteomes" id="UP001155483"/>
    </source>
</evidence>
<organism evidence="4 5">
    <name type="scientific">Paraflavisolibacter caeni</name>
    <dbReference type="NCBI Taxonomy" id="2982496"/>
    <lineage>
        <taxon>Bacteria</taxon>
        <taxon>Pseudomonadati</taxon>
        <taxon>Bacteroidota</taxon>
        <taxon>Chitinophagia</taxon>
        <taxon>Chitinophagales</taxon>
        <taxon>Chitinophagaceae</taxon>
        <taxon>Paraflavisolibacter</taxon>
    </lineage>
</organism>
<reference evidence="4" key="1">
    <citation type="submission" date="2022-09" db="EMBL/GenBank/DDBJ databases">
        <authorList>
            <person name="Yuan C."/>
            <person name="Ke Z."/>
        </authorList>
    </citation>
    <scope>NUCLEOTIDE SEQUENCE</scope>
    <source>
        <strain evidence="4">LB-8</strain>
    </source>
</reference>
<sequence>MNDYSQYDVDDFIMDQDFINWVFDNNTEDNVWWQNWLLQNPHKQSMISEARTILLSFKVKEKSLEEETLNHEMRAIMDRIQKPRTMGILASLSRWKYAAILIGILVTGAVAYYTLLPFSSINNENLADADLPAKKRGLIEEYNSGSKDKIVHMQDGSTIRLAPKAIIRYAEQFSSLDTRDVFLSGEAFFEVTKNPNKPFRVFSHELVTKVLGTSFTIKANEKDQKISIIVRTGKVAVYDKTNIRDKKELNSKNLNGMVLTPNQELVYSRQQQKFQKTLIDRPVMINPAEIKNNFQYEDVPVVEVLEQIREAYSISIVYDKEAVKNCKLTADLRDESIYKKLELICKAMDAKYQVIDGQVTIEAKPCE</sequence>
<dbReference type="Proteomes" id="UP001155483">
    <property type="component" value="Unassembled WGS sequence"/>
</dbReference>
<keyword evidence="5" id="KW-1185">Reference proteome</keyword>
<keyword evidence="1" id="KW-1133">Transmembrane helix</keyword>
<dbReference type="GO" id="GO:0016989">
    <property type="term" value="F:sigma factor antagonist activity"/>
    <property type="evidence" value="ECO:0007669"/>
    <property type="project" value="TreeGrafter"/>
</dbReference>
<evidence type="ECO:0000259" key="2">
    <source>
        <dbReference type="Pfam" id="PF04773"/>
    </source>
</evidence>
<feature type="domain" description="Protein FecR C-terminal" evidence="3">
    <location>
        <begin position="294"/>
        <end position="361"/>
    </location>
</feature>
<dbReference type="RefSeq" id="WP_279299668.1">
    <property type="nucleotide sequence ID" value="NZ_JAOTIF010000030.1"/>
</dbReference>
<feature type="transmembrane region" description="Helical" evidence="1">
    <location>
        <begin position="95"/>
        <end position="115"/>
    </location>
</feature>
<dbReference type="Pfam" id="PF04773">
    <property type="entry name" value="FecR"/>
    <property type="match status" value="1"/>
</dbReference>
<dbReference type="PIRSF" id="PIRSF018266">
    <property type="entry name" value="FecR"/>
    <property type="match status" value="1"/>
</dbReference>
<dbReference type="InterPro" id="IPR032508">
    <property type="entry name" value="FecR_C"/>
</dbReference>
<dbReference type="PANTHER" id="PTHR30273">
    <property type="entry name" value="PERIPLASMIC SIGNAL SENSOR AND SIGMA FACTOR ACTIVATOR FECR-RELATED"/>
    <property type="match status" value="1"/>
</dbReference>
<evidence type="ECO:0000313" key="4">
    <source>
        <dbReference type="EMBL" id="MCU7552231.1"/>
    </source>
</evidence>
<gene>
    <name evidence="4" type="ORF">OCK74_24140</name>
</gene>
<keyword evidence="1" id="KW-0472">Membrane</keyword>
<dbReference type="InterPro" id="IPR006860">
    <property type="entry name" value="FecR"/>
</dbReference>
<keyword evidence="1" id="KW-0812">Transmembrane</keyword>
<proteinExistence type="predicted"/>
<reference evidence="4" key="2">
    <citation type="submission" date="2023-04" db="EMBL/GenBank/DDBJ databases">
        <title>Paracnuella aquatica gen. nov., sp. nov., a member of the family Chitinophagaceae isolated from a hot spring.</title>
        <authorList>
            <person name="Wang C."/>
        </authorList>
    </citation>
    <scope>NUCLEOTIDE SEQUENCE</scope>
    <source>
        <strain evidence="4">LB-8</strain>
    </source>
</reference>